<keyword evidence="6" id="KW-0281">Fimbrium</keyword>
<dbReference type="EMBL" id="RCCI01000006">
    <property type="protein sequence ID" value="RLJ63587.1"/>
    <property type="molecule type" value="Genomic_DNA"/>
</dbReference>
<keyword evidence="11" id="KW-1185">Reference proteome</keyword>
<dbReference type="InterPro" id="IPR011047">
    <property type="entry name" value="Quinoprotein_ADH-like_sf"/>
</dbReference>
<evidence type="ECO:0000256" key="6">
    <source>
        <dbReference type="ARBA" id="ARBA00023263"/>
    </source>
</evidence>
<evidence type="ECO:0000256" key="3">
    <source>
        <dbReference type="ARBA" id="ARBA00022558"/>
    </source>
</evidence>
<evidence type="ECO:0000256" key="8">
    <source>
        <dbReference type="SAM" id="SignalP"/>
    </source>
</evidence>
<reference evidence="10 11" key="1">
    <citation type="submission" date="2018-10" db="EMBL/GenBank/DDBJ databases">
        <title>Genomic Encyclopedia of Type Strains, Phase IV (KMG-IV): sequencing the most valuable type-strain genomes for metagenomic binning, comparative biology and taxonomic classification.</title>
        <authorList>
            <person name="Goeker M."/>
        </authorList>
    </citation>
    <scope>NUCLEOTIDE SEQUENCE [LARGE SCALE GENOMIC DNA]</scope>
    <source>
        <strain evidence="10 11">DSM 26916</strain>
    </source>
</reference>
<evidence type="ECO:0000256" key="5">
    <source>
        <dbReference type="ARBA" id="ARBA00022837"/>
    </source>
</evidence>
<gene>
    <name evidence="10" type="ORF">DFR35_2216</name>
</gene>
<proteinExistence type="inferred from homology"/>
<accession>A0A497XAK7</accession>
<feature type="compositionally biased region" description="Polar residues" evidence="7">
    <location>
        <begin position="621"/>
        <end position="630"/>
    </location>
</feature>
<dbReference type="GO" id="GO:0009289">
    <property type="term" value="C:pilus"/>
    <property type="evidence" value="ECO:0007669"/>
    <property type="project" value="UniProtKB-SubCell"/>
</dbReference>
<organism evidence="10 11">
    <name type="scientific">Sulfurisoma sediminicola</name>
    <dbReference type="NCBI Taxonomy" id="1381557"/>
    <lineage>
        <taxon>Bacteria</taxon>
        <taxon>Pseudomonadati</taxon>
        <taxon>Pseudomonadota</taxon>
        <taxon>Betaproteobacteria</taxon>
        <taxon>Nitrosomonadales</taxon>
        <taxon>Sterolibacteriaceae</taxon>
        <taxon>Sulfurisoma</taxon>
    </lineage>
</organism>
<feature type="signal peptide" evidence="8">
    <location>
        <begin position="1"/>
        <end position="24"/>
    </location>
</feature>
<dbReference type="OrthoDB" id="7156875at2"/>
<dbReference type="Pfam" id="PF05567">
    <property type="entry name" value="T4P_PilY1"/>
    <property type="match status" value="1"/>
</dbReference>
<keyword evidence="8" id="KW-0732">Signal</keyword>
<keyword evidence="5" id="KW-0106">Calcium</keyword>
<protein>
    <submittedName>
        <fullName evidence="10">Type IV pilus assembly protein PilY1</fullName>
    </submittedName>
</protein>
<name>A0A497XAK7_9PROT</name>
<comment type="caution">
    <text evidence="10">The sequence shown here is derived from an EMBL/GenBank/DDBJ whole genome shotgun (WGS) entry which is preliminary data.</text>
</comment>
<feature type="domain" description="PilY1 beta-propeller" evidence="9">
    <location>
        <begin position="1017"/>
        <end position="1344"/>
    </location>
</feature>
<evidence type="ECO:0000313" key="11">
    <source>
        <dbReference type="Proteomes" id="UP000268908"/>
    </source>
</evidence>
<evidence type="ECO:0000256" key="2">
    <source>
        <dbReference type="ARBA" id="ARBA00008387"/>
    </source>
</evidence>
<evidence type="ECO:0000313" key="10">
    <source>
        <dbReference type="EMBL" id="RLJ63587.1"/>
    </source>
</evidence>
<evidence type="ECO:0000256" key="1">
    <source>
        <dbReference type="ARBA" id="ARBA00004561"/>
    </source>
</evidence>
<sequence length="1520" mass="160992">MLKPSKWMLAASAALLAQVMSAWAAVPSDTPLASGTTASVKPNVMFILDDSGSMNDEFMPDGVSGNTDKAGYRNHLCNTMYFNPATNYVVPKDSTGIMLHSASPATYAAACDNGYSSSACSTDLGTRYYWKYVGATANLAWPASGSNHCTLTADTTKTGICSDGSFVTNSPASCTAPKTLVWERITVTAASTDALNYANWYSYYRKRLMMMKAAGGRAFQALTNKYRVGFITINPNSPVSDSKFVPIRDFDATQKSDWYEALYAQTTNGYTPLREALSRVGRYYGGKGDGINDGMISGTDKPDPVQYSCQQNFAILTTDGYWNSNRGRDLAGNVPGSVSYDSDAFALDAYNEVGAKFYISPRPMYDGAIETRVTTDKENEYQVTSTGCTAVTVGSQLQERTAQLQQSTSTLTAQTSTLQKATGALQTCPKTLSSCTQPSDWTNTSSCTWDTSGGTQRSCRYNWGAFATATGTCTKTSTSYSNGTTWNTATGTDCRYTAWSTPTPVSSCATQAQSGSSPYTVLTARTCQTQVTTALHPVSTCTATTAPNASGETTQCSYASWSAWANNSSCVAVPKSTGPSYTVGLATECQTIGTTVATQKIQYRTYTSTTTGTFKAGLQQTSSTNWTPASPTVPAWTDVPGTSCTRVDQPTVPYSPLPARRRPVAGEAPLPTAPCTAWPCTTSTLGTGGSMRSLADVAQYYYVTDLRPTGTTGAGGIDVSQNNVPRAGNGDEDDKATWQHMTTFTLGLGLAGQLNFRSDYKTATTGDFASIRSGGLNWPVPTDNTTVPNDEPAKLDDLWHAAVNGRGLFFSASNPDSVVTSLNQALAGINNRVASAAAAATSTLEPVAGDNFAYIAKYVTGVWSGDLEAKTIALVNDPTTGVKAGDVVEPAVWNAATKLAAQTATSCDTRNIKLFRYGATDNLVDFKWNTNTCDSAGIPTGTAVTTLNTTEQAYFGAAQIAAMGQYPFMTDGSASTFDQRTNAAGAPLVNFLRGQRANEGFQAGSNTAFFRSRSGVLGDVVNAQPMYVRAPVRNYSDTGYLAFKGAQASRAPVVYLAANDGMLHAFNGAADGGNELWAFMPTFSLANLSRLADTDYPSNHRYFTDGSPISGDVYDTTATAWKTILVGGLNKGGKGYYALDITDPANPKGLWEFTHANLGYSYGNPIIGKLIDGTWVVFVTSGLNNADGNGYLFILDAMTGTLRYQIATGAGTAGNPSGLNKITGWVNENADINMTINHIYGVDLLGNVWRFDINNIFGPAGREAWLITTLKDASGNPQPITTKPIAALIGSNIHLYVGTGRYLGLEDLADTQTQTVYGFIDGLTLTDPSVALIPNVRTALTQQTWLMVGSGSSAVRGFPTCQAAPVGWYVDLTLPKERVNVDMRRALGSLFVASNIPEPSACNVGGYSMASTLDLNTGCTNTTTTTPPAGFASGGASAGQLGSYVQATLPDGTVVYMKVASKGAGTSGEALVVGVSIVMIDGKIYAVVQFSDGHTETIDPAIQDTPPAGRRLTWREIVPQ</sequence>
<evidence type="ECO:0000259" key="9">
    <source>
        <dbReference type="Pfam" id="PF05567"/>
    </source>
</evidence>
<dbReference type="RefSeq" id="WP_124962415.1">
    <property type="nucleotide sequence ID" value="NZ_BHVV01000003.1"/>
</dbReference>
<evidence type="ECO:0000256" key="7">
    <source>
        <dbReference type="SAM" id="MobiDB-lite"/>
    </source>
</evidence>
<feature type="chain" id="PRO_5019833369" evidence="8">
    <location>
        <begin position="25"/>
        <end position="1520"/>
    </location>
</feature>
<dbReference type="Proteomes" id="UP000268908">
    <property type="component" value="Unassembled WGS sequence"/>
</dbReference>
<comment type="similarity">
    <text evidence="2">Belongs to the PilY1 family.</text>
</comment>
<keyword evidence="4" id="KW-0479">Metal-binding</keyword>
<dbReference type="GO" id="GO:0046872">
    <property type="term" value="F:metal ion binding"/>
    <property type="evidence" value="ECO:0007669"/>
    <property type="project" value="UniProtKB-KW"/>
</dbReference>
<keyword evidence="3" id="KW-1029">Fimbrium biogenesis</keyword>
<dbReference type="InterPro" id="IPR008707">
    <property type="entry name" value="B-propeller_PilY1"/>
</dbReference>
<feature type="region of interest" description="Disordered" evidence="7">
    <location>
        <begin position="621"/>
        <end position="659"/>
    </location>
</feature>
<comment type="subcellular location">
    <subcellularLocation>
        <location evidence="1">Fimbrium</location>
    </subcellularLocation>
</comment>
<evidence type="ECO:0000256" key="4">
    <source>
        <dbReference type="ARBA" id="ARBA00022723"/>
    </source>
</evidence>
<dbReference type="SUPFAM" id="SSF50998">
    <property type="entry name" value="Quinoprotein alcohol dehydrogenase-like"/>
    <property type="match status" value="1"/>
</dbReference>